<accession>A0A821YLJ4</accession>
<evidence type="ECO:0000313" key="2">
    <source>
        <dbReference type="Proteomes" id="UP000663848"/>
    </source>
</evidence>
<evidence type="ECO:0008006" key="3">
    <source>
        <dbReference type="Google" id="ProtNLM"/>
    </source>
</evidence>
<dbReference type="AlphaFoldDB" id="A0A821YLJ4"/>
<proteinExistence type="predicted"/>
<reference evidence="1" key="1">
    <citation type="submission" date="2021-02" db="EMBL/GenBank/DDBJ databases">
        <authorList>
            <person name="Nowell W R."/>
        </authorList>
    </citation>
    <scope>NUCLEOTIDE SEQUENCE</scope>
</reference>
<feature type="non-terminal residue" evidence="1">
    <location>
        <position position="1"/>
    </location>
</feature>
<protein>
    <recommendedName>
        <fullName evidence="3">Reverse transcriptase</fullName>
    </recommendedName>
</protein>
<feature type="non-terminal residue" evidence="1">
    <location>
        <position position="204"/>
    </location>
</feature>
<gene>
    <name evidence="1" type="ORF">QYT958_LOCUS34578</name>
</gene>
<evidence type="ECO:0000313" key="1">
    <source>
        <dbReference type="EMBL" id="CAF4964254.1"/>
    </source>
</evidence>
<dbReference type="Proteomes" id="UP000663848">
    <property type="component" value="Unassembled WGS sequence"/>
</dbReference>
<dbReference type="EMBL" id="CAJOBR010025021">
    <property type="protein sequence ID" value="CAF4964254.1"/>
    <property type="molecule type" value="Genomic_DNA"/>
</dbReference>
<sequence length="204" mass="23682">SSELKVEMRCLRKIAKLELKSFLSRQLSLALRLRNTSSPISVSFWSRTKRFLKPSSSTIHVFVDSAEQIIREPDKMCELAADFYEDFFKKQEVVRPHPYTDSPLIEFDNKDENIPEVTLNELVETIHAKRKKPSLDAHGISNFMFNFLAPSDWFLLLQLYNQSFQKATLPVAWKDTRMILLAKKKSICSPAETRPISLLDIFQK</sequence>
<name>A0A821YLJ4_9BILA</name>
<organism evidence="1 2">
    <name type="scientific">Rotaria socialis</name>
    <dbReference type="NCBI Taxonomy" id="392032"/>
    <lineage>
        <taxon>Eukaryota</taxon>
        <taxon>Metazoa</taxon>
        <taxon>Spiralia</taxon>
        <taxon>Gnathifera</taxon>
        <taxon>Rotifera</taxon>
        <taxon>Eurotatoria</taxon>
        <taxon>Bdelloidea</taxon>
        <taxon>Philodinida</taxon>
        <taxon>Philodinidae</taxon>
        <taxon>Rotaria</taxon>
    </lineage>
</organism>
<comment type="caution">
    <text evidence="1">The sequence shown here is derived from an EMBL/GenBank/DDBJ whole genome shotgun (WGS) entry which is preliminary data.</text>
</comment>